<evidence type="ECO:0000313" key="2">
    <source>
        <dbReference type="Proteomes" id="UP001055879"/>
    </source>
</evidence>
<dbReference type="EMBL" id="CM042056">
    <property type="protein sequence ID" value="KAI3697017.1"/>
    <property type="molecule type" value="Genomic_DNA"/>
</dbReference>
<evidence type="ECO:0000313" key="1">
    <source>
        <dbReference type="EMBL" id="KAI3697017.1"/>
    </source>
</evidence>
<sequence length="81" mass="8662">MRAAGSHKSSLSAARSNHTHIFLYKNPIMMKLFVVMVVMMMAVSTVSAADPPTPAPMSDATTVFVPTAIASLSTLVFAFIF</sequence>
<comment type="caution">
    <text evidence="1">The sequence shown here is derived from an EMBL/GenBank/DDBJ whole genome shotgun (WGS) entry which is preliminary data.</text>
</comment>
<name>A0ACB8ZHG5_ARCLA</name>
<keyword evidence="2" id="KW-1185">Reference proteome</keyword>
<reference evidence="2" key="1">
    <citation type="journal article" date="2022" name="Mol. Ecol. Resour.">
        <title>The genomes of chicory, endive, great burdock and yacon provide insights into Asteraceae palaeo-polyploidization history and plant inulin production.</title>
        <authorList>
            <person name="Fan W."/>
            <person name="Wang S."/>
            <person name="Wang H."/>
            <person name="Wang A."/>
            <person name="Jiang F."/>
            <person name="Liu H."/>
            <person name="Zhao H."/>
            <person name="Xu D."/>
            <person name="Zhang Y."/>
        </authorList>
    </citation>
    <scope>NUCLEOTIDE SEQUENCE [LARGE SCALE GENOMIC DNA]</scope>
    <source>
        <strain evidence="2">cv. Niubang</strain>
    </source>
</reference>
<proteinExistence type="predicted"/>
<protein>
    <submittedName>
        <fullName evidence="1">Uncharacterized protein</fullName>
    </submittedName>
</protein>
<gene>
    <name evidence="1" type="ORF">L6452_29716</name>
</gene>
<organism evidence="1 2">
    <name type="scientific">Arctium lappa</name>
    <name type="common">Greater burdock</name>
    <name type="synonym">Lappa major</name>
    <dbReference type="NCBI Taxonomy" id="4217"/>
    <lineage>
        <taxon>Eukaryota</taxon>
        <taxon>Viridiplantae</taxon>
        <taxon>Streptophyta</taxon>
        <taxon>Embryophyta</taxon>
        <taxon>Tracheophyta</taxon>
        <taxon>Spermatophyta</taxon>
        <taxon>Magnoliopsida</taxon>
        <taxon>eudicotyledons</taxon>
        <taxon>Gunneridae</taxon>
        <taxon>Pentapetalae</taxon>
        <taxon>asterids</taxon>
        <taxon>campanulids</taxon>
        <taxon>Asterales</taxon>
        <taxon>Asteraceae</taxon>
        <taxon>Carduoideae</taxon>
        <taxon>Cardueae</taxon>
        <taxon>Arctiinae</taxon>
        <taxon>Arctium</taxon>
    </lineage>
</organism>
<reference evidence="1 2" key="2">
    <citation type="journal article" date="2022" name="Mol. Ecol. Resour.">
        <title>The genomes of chicory, endive, great burdock and yacon provide insights into Asteraceae paleo-polyploidization history and plant inulin production.</title>
        <authorList>
            <person name="Fan W."/>
            <person name="Wang S."/>
            <person name="Wang H."/>
            <person name="Wang A."/>
            <person name="Jiang F."/>
            <person name="Liu H."/>
            <person name="Zhao H."/>
            <person name="Xu D."/>
            <person name="Zhang Y."/>
        </authorList>
    </citation>
    <scope>NUCLEOTIDE SEQUENCE [LARGE SCALE GENOMIC DNA]</scope>
    <source>
        <strain evidence="2">cv. Niubang</strain>
    </source>
</reference>
<dbReference type="Proteomes" id="UP001055879">
    <property type="component" value="Linkage Group LG10"/>
</dbReference>
<accession>A0ACB8ZHG5</accession>